<protein>
    <recommendedName>
        <fullName evidence="3">Tetratricopeptide repeat protein</fullName>
    </recommendedName>
</protein>
<dbReference type="EMBL" id="RHHT01000045">
    <property type="protein sequence ID" value="RNB75683.1"/>
    <property type="molecule type" value="Genomic_DNA"/>
</dbReference>
<gene>
    <name evidence="1" type="ORF">EDM58_18580</name>
</gene>
<dbReference type="AlphaFoldDB" id="A0A3M8CJA8"/>
<sequence length="110" mass="12811">MDEDTVRGILYKVGYDEKSFCAYTFVVSLLLDEETPDLHYLASELLNICFCHYEGGYESSLFHARKAVELAPNNVELLEYLLLFRELPGRYIGQEEANEVREKINILKQR</sequence>
<accession>A0A3M8CJA8</accession>
<name>A0A3M8CJA8_9BACL</name>
<evidence type="ECO:0008006" key="3">
    <source>
        <dbReference type="Google" id="ProtNLM"/>
    </source>
</evidence>
<comment type="caution">
    <text evidence="1">The sequence shown here is derived from an EMBL/GenBank/DDBJ whole genome shotgun (WGS) entry which is preliminary data.</text>
</comment>
<organism evidence="1 2">
    <name type="scientific">Brevibacillus panacihumi</name>
    <dbReference type="NCBI Taxonomy" id="497735"/>
    <lineage>
        <taxon>Bacteria</taxon>
        <taxon>Bacillati</taxon>
        <taxon>Bacillota</taxon>
        <taxon>Bacilli</taxon>
        <taxon>Bacillales</taxon>
        <taxon>Paenibacillaceae</taxon>
        <taxon>Brevibacillus</taxon>
    </lineage>
</organism>
<evidence type="ECO:0000313" key="1">
    <source>
        <dbReference type="EMBL" id="RNB75683.1"/>
    </source>
</evidence>
<proteinExistence type="predicted"/>
<evidence type="ECO:0000313" key="2">
    <source>
        <dbReference type="Proteomes" id="UP000281915"/>
    </source>
</evidence>
<reference evidence="1 2" key="1">
    <citation type="submission" date="2018-10" db="EMBL/GenBank/DDBJ databases">
        <title>Phylogenomics of Brevibacillus.</title>
        <authorList>
            <person name="Dunlap C."/>
        </authorList>
    </citation>
    <scope>NUCLEOTIDE SEQUENCE [LARGE SCALE GENOMIC DNA]</scope>
    <source>
        <strain evidence="1 2">JCM 15085</strain>
    </source>
</reference>
<dbReference type="Proteomes" id="UP000281915">
    <property type="component" value="Unassembled WGS sequence"/>
</dbReference>
<dbReference type="RefSeq" id="WP_122914647.1">
    <property type="nucleotide sequence ID" value="NZ_RHHT01000045.1"/>
</dbReference>